<feature type="transmembrane region" description="Helical" evidence="8">
    <location>
        <begin position="541"/>
        <end position="565"/>
    </location>
</feature>
<gene>
    <name evidence="10" type="ORF">HXX76_014960</name>
</gene>
<feature type="transmembrane region" description="Helical" evidence="8">
    <location>
        <begin position="255"/>
        <end position="280"/>
    </location>
</feature>
<dbReference type="GO" id="GO:0035556">
    <property type="term" value="P:intracellular signal transduction"/>
    <property type="evidence" value="ECO:0007669"/>
    <property type="project" value="InterPro"/>
</dbReference>
<dbReference type="GO" id="GO:0005886">
    <property type="term" value="C:plasma membrane"/>
    <property type="evidence" value="ECO:0007669"/>
    <property type="project" value="TreeGrafter"/>
</dbReference>
<dbReference type="InterPro" id="IPR050401">
    <property type="entry name" value="Cyclic_nucleotide_synthase"/>
</dbReference>
<dbReference type="GO" id="GO:0000166">
    <property type="term" value="F:nucleotide binding"/>
    <property type="evidence" value="ECO:0007669"/>
    <property type="project" value="UniProtKB-KW"/>
</dbReference>
<sequence length="1373" mass="140168">MMLPTPPPLAQRVPVKAGPHYDDAPESPFLPPDTAVPDAPRSRYPLEHERPGSGAQLPSGPSGAPTRSATVVPRTLDASDDSAGPDGQEAQPPQTPWIGGSGGGEGGSGEAGSGTGQVSSSGAGTDGLSSKAGAGAETAAFKSGLTRRSVSKQRFAAAPASMEDEVGPLPFEAPDHHSSPNVSGSNWVDTVTLWSAVQRTGEEMQRKRRMMEAGPGATRVSTAFGLRQWRRQAWRRLKTSVIVTSRVVCKDPWTVAIPLVLLVLLLAFGLWGVFSVAYAIRDSRIQYARNAAVDYGKKLASHITATVAPASTVKTLIQLDPEWPAINETFYQVAPDLIQDGFQNSAIITIVLAPQGVVSSIIPDNLPAWKVVYGLNLLKNESWRGDALKTVQMQGEGGQRDMVMTGPSRLRAGMMGIVTRHAVFVDGGGPNETWGYNISAWNCTACWLPGNQTKPSRRFWGFAQLNVDWEILVRNLTRLYDLCERDSLHFNMTYIDPVTFVNRSIAECGVARDHPISIDVDVMHNHWSLAVYDSRGWTPDWLPLVIAVVVLASLWISITLAIILINRREHMWLLQAMLPKKVIAALRRGEDYAEAFESVTVLFSDIVSYTTLASQMEPIKVVRLLNEMYSAFDVLVDEYDCYKVETIGDAFMAVCGTQGEDAVTAAVRVARLAQAMVERTKVLVSQDGQRVQIRIGLHSGPVVGAVVGFKMPHFCLCGDTVNTASRMESNSKPMHIHVSGTTAKLLQESYGGFELEPRGPVTIKGKGTMWTYWLAPAVAPDRGASVAGDVAEGDGSSSHHRQQQLLLQQAAAEGEGYGGGAGVCVEGGGGGDRLTFGMVSLPPSLMAAGGDGGCGSGAGVGAAAAAPLYGMPSAPMERFSSAAGDAPQMAMSLDGTAASTAAGSRAMRFGTAFNTGDGAGPPGGGTGVNGNTGAGLTPVGSGMLLPPAFSSNTTSSHGVVSGGGRADGAASANVAAAGPYVASYGNGTQSARLLTSLAVATASNGSGADAPAGTTGYAGRMASLSRNGGGGSGLIADRVTPTGAPGARVAGVSGSGAGTSGAGGGVFYMPAHAALRVDGDDPPMVTEAAAVAAAAAAAHVAPSSAGAGASPATGGGTGVMLRVSMPSPSGSSPLIGSHAALQSAGLPSGGRPSYSSRPHSRPVIAEGGHMVYGACSGAYSSAGPATGQGMRILAPDAVAAAGGSGAGGMPVGSPQVFQSGAGFGSGAAAGSHGYPYGHGYGGGGGYGGTVSAGQQGLISMGSMDVGGHIVGSPMVGTPMAGAGGGGGGGPASGSGTLSSGRRAQRTMSHVVSSDVANSILGAPSERDRERERPGGGGGGNLISAMLGGERKAKRGSVDLRLFQQSSRNRDRGT</sequence>
<keyword evidence="4 8" id="KW-1133">Transmembrane helix</keyword>
<feature type="region of interest" description="Disordered" evidence="7">
    <location>
        <begin position="1119"/>
        <end position="1162"/>
    </location>
</feature>
<feature type="compositionally biased region" description="Low complexity" evidence="7">
    <location>
        <begin position="1145"/>
        <end position="1157"/>
    </location>
</feature>
<keyword evidence="5 8" id="KW-0472">Membrane</keyword>
<name>A0A835SAW1_CHLIN</name>
<keyword evidence="3" id="KW-0547">Nucleotide-binding</keyword>
<feature type="region of interest" description="Disordered" evidence="7">
    <location>
        <begin position="155"/>
        <end position="184"/>
    </location>
</feature>
<dbReference type="SUPFAM" id="SSF55073">
    <property type="entry name" value="Nucleotide cyclase"/>
    <property type="match status" value="1"/>
</dbReference>
<feature type="compositionally biased region" description="Polar residues" evidence="7">
    <location>
        <begin position="1305"/>
        <end position="1316"/>
    </location>
</feature>
<evidence type="ECO:0000313" key="10">
    <source>
        <dbReference type="EMBL" id="KAG2423907.1"/>
    </source>
</evidence>
<keyword evidence="11" id="KW-1185">Reference proteome</keyword>
<feature type="compositionally biased region" description="Low complexity" evidence="7">
    <location>
        <begin position="1124"/>
        <end position="1133"/>
    </location>
</feature>
<evidence type="ECO:0000259" key="9">
    <source>
        <dbReference type="PROSITE" id="PS50125"/>
    </source>
</evidence>
<feature type="domain" description="Guanylate cyclase" evidence="9">
    <location>
        <begin position="600"/>
        <end position="728"/>
    </location>
</feature>
<reference evidence="10" key="1">
    <citation type="journal article" date="2020" name="bioRxiv">
        <title>Comparative genomics of Chlamydomonas.</title>
        <authorList>
            <person name="Craig R.J."/>
            <person name="Hasan A.R."/>
            <person name="Ness R.W."/>
            <person name="Keightley P.D."/>
        </authorList>
    </citation>
    <scope>NUCLEOTIDE SEQUENCE</scope>
    <source>
        <strain evidence="10">SAG 7.73</strain>
    </source>
</reference>
<comment type="caution">
    <text evidence="10">The sequence shown here is derived from an EMBL/GenBank/DDBJ whole genome shotgun (WGS) entry which is preliminary data.</text>
</comment>
<protein>
    <recommendedName>
        <fullName evidence="9">Guanylate cyclase domain-containing protein</fullName>
    </recommendedName>
</protein>
<feature type="compositionally biased region" description="Basic and acidic residues" evidence="7">
    <location>
        <begin position="1324"/>
        <end position="1333"/>
    </location>
</feature>
<evidence type="ECO:0000256" key="1">
    <source>
        <dbReference type="ARBA" id="ARBA00004370"/>
    </source>
</evidence>
<dbReference type="GO" id="GO:0007168">
    <property type="term" value="P:receptor guanylyl cyclase signaling pathway"/>
    <property type="evidence" value="ECO:0007669"/>
    <property type="project" value="TreeGrafter"/>
</dbReference>
<evidence type="ECO:0000256" key="5">
    <source>
        <dbReference type="ARBA" id="ARBA00023136"/>
    </source>
</evidence>
<organism evidence="10 11">
    <name type="scientific">Chlamydomonas incerta</name>
    <dbReference type="NCBI Taxonomy" id="51695"/>
    <lineage>
        <taxon>Eukaryota</taxon>
        <taxon>Viridiplantae</taxon>
        <taxon>Chlorophyta</taxon>
        <taxon>core chlorophytes</taxon>
        <taxon>Chlorophyceae</taxon>
        <taxon>CS clade</taxon>
        <taxon>Chlamydomonadales</taxon>
        <taxon>Chlamydomonadaceae</taxon>
        <taxon>Chlamydomonas</taxon>
    </lineage>
</organism>
<feature type="region of interest" description="Disordered" evidence="7">
    <location>
        <begin position="1276"/>
        <end position="1373"/>
    </location>
</feature>
<dbReference type="CDD" id="cd07302">
    <property type="entry name" value="CHD"/>
    <property type="match status" value="1"/>
</dbReference>
<feature type="compositionally biased region" description="Gly residues" evidence="7">
    <location>
        <begin position="99"/>
        <end position="115"/>
    </location>
</feature>
<dbReference type="Proteomes" id="UP000650467">
    <property type="component" value="Unassembled WGS sequence"/>
</dbReference>
<feature type="compositionally biased region" description="Basic and acidic residues" evidence="7">
    <location>
        <begin position="40"/>
        <end position="51"/>
    </location>
</feature>
<evidence type="ECO:0000256" key="6">
    <source>
        <dbReference type="ARBA" id="ARBA00023239"/>
    </source>
</evidence>
<dbReference type="EMBL" id="JAEHOC010000072">
    <property type="protein sequence ID" value="KAG2423907.1"/>
    <property type="molecule type" value="Genomic_DNA"/>
</dbReference>
<evidence type="ECO:0000256" key="3">
    <source>
        <dbReference type="ARBA" id="ARBA00022741"/>
    </source>
</evidence>
<evidence type="ECO:0000256" key="8">
    <source>
        <dbReference type="SAM" id="Phobius"/>
    </source>
</evidence>
<feature type="region of interest" description="Disordered" evidence="7">
    <location>
        <begin position="1"/>
        <end position="131"/>
    </location>
</feature>
<keyword evidence="2 8" id="KW-0812">Transmembrane</keyword>
<evidence type="ECO:0000313" key="11">
    <source>
        <dbReference type="Proteomes" id="UP000650467"/>
    </source>
</evidence>
<dbReference type="GO" id="GO:0004383">
    <property type="term" value="F:guanylate cyclase activity"/>
    <property type="evidence" value="ECO:0007669"/>
    <property type="project" value="TreeGrafter"/>
</dbReference>
<evidence type="ECO:0000256" key="7">
    <source>
        <dbReference type="SAM" id="MobiDB-lite"/>
    </source>
</evidence>
<dbReference type="FunFam" id="3.30.70.1230:FF:000059">
    <property type="entry name" value="Guanylate cyclase"/>
    <property type="match status" value="1"/>
</dbReference>
<feature type="compositionally biased region" description="Gly residues" evidence="7">
    <location>
        <begin position="1281"/>
        <end position="1292"/>
    </location>
</feature>
<evidence type="ECO:0000256" key="2">
    <source>
        <dbReference type="ARBA" id="ARBA00022692"/>
    </source>
</evidence>
<proteinExistence type="predicted"/>
<dbReference type="InterPro" id="IPR029787">
    <property type="entry name" value="Nucleotide_cyclase"/>
</dbReference>
<dbReference type="PANTHER" id="PTHR11920:SF335">
    <property type="entry name" value="GUANYLATE CYCLASE"/>
    <property type="match status" value="1"/>
</dbReference>
<evidence type="ECO:0000256" key="4">
    <source>
        <dbReference type="ARBA" id="ARBA00022989"/>
    </source>
</evidence>
<dbReference type="Gene3D" id="3.30.70.1230">
    <property type="entry name" value="Nucleotide cyclase"/>
    <property type="match status" value="1"/>
</dbReference>
<accession>A0A835SAW1</accession>
<dbReference type="PANTHER" id="PTHR11920">
    <property type="entry name" value="GUANYLYL CYCLASE"/>
    <property type="match status" value="1"/>
</dbReference>
<dbReference type="OrthoDB" id="537944at2759"/>
<dbReference type="GO" id="GO:0004016">
    <property type="term" value="F:adenylate cyclase activity"/>
    <property type="evidence" value="ECO:0007669"/>
    <property type="project" value="TreeGrafter"/>
</dbReference>
<dbReference type="PROSITE" id="PS50125">
    <property type="entry name" value="GUANYLATE_CYCLASE_2"/>
    <property type="match status" value="1"/>
</dbReference>
<dbReference type="SMART" id="SM00044">
    <property type="entry name" value="CYCc"/>
    <property type="match status" value="1"/>
</dbReference>
<dbReference type="GO" id="GO:0001653">
    <property type="term" value="F:peptide receptor activity"/>
    <property type="evidence" value="ECO:0007669"/>
    <property type="project" value="TreeGrafter"/>
</dbReference>
<keyword evidence="6" id="KW-0456">Lyase</keyword>
<dbReference type="Pfam" id="PF00211">
    <property type="entry name" value="Guanylate_cyc"/>
    <property type="match status" value="1"/>
</dbReference>
<dbReference type="InterPro" id="IPR001054">
    <property type="entry name" value="A/G_cyclase"/>
</dbReference>
<comment type="subcellular location">
    <subcellularLocation>
        <location evidence="1">Membrane</location>
    </subcellularLocation>
</comment>